<dbReference type="RefSeq" id="WP_014546797.1">
    <property type="nucleotide sequence ID" value="NC_013410.1"/>
</dbReference>
<evidence type="ECO:0000313" key="3">
    <source>
        <dbReference type="EMBL" id="ADL25036.1"/>
    </source>
</evidence>
<evidence type="ECO:0000313" key="4">
    <source>
        <dbReference type="Proteomes" id="UP000000517"/>
    </source>
</evidence>
<name>C9RK02_FIBSS</name>
<dbReference type="AlphaFoldDB" id="C9RK02"/>
<dbReference type="OrthoDB" id="9804888at2"/>
<evidence type="ECO:0000313" key="2">
    <source>
        <dbReference type="EMBL" id="ACX75735.1"/>
    </source>
</evidence>
<dbReference type="HOGENOM" id="CLU_2408928_0_0_0"/>
<dbReference type="KEGG" id="fsu:Fisuc_2148"/>
<reference evidence="3" key="3">
    <citation type="submission" date="2010-08" db="EMBL/GenBank/DDBJ databases">
        <authorList>
            <person name="Durkin A.S."/>
            <person name="Nelson K.E."/>
            <person name="Morrison M."/>
            <person name="Forsberg C.W."/>
            <person name="Wilson D.B."/>
            <person name="Russell J.B."/>
            <person name="Cann I.K.O."/>
            <person name="Mackie R.I."/>
            <person name="White B.A."/>
        </authorList>
    </citation>
    <scope>NUCLEOTIDE SEQUENCE</scope>
    <source>
        <strain evidence="3">S85</strain>
    </source>
</reference>
<accession>C9RK02</accession>
<organism evidence="3 4">
    <name type="scientific">Fibrobacter succinogenes (strain ATCC 19169 / S85)</name>
    <dbReference type="NCBI Taxonomy" id="59374"/>
    <lineage>
        <taxon>Bacteria</taxon>
        <taxon>Pseudomonadati</taxon>
        <taxon>Fibrobacterota</taxon>
        <taxon>Fibrobacteria</taxon>
        <taxon>Fibrobacterales</taxon>
        <taxon>Fibrobacteraceae</taxon>
        <taxon>Fibrobacter</taxon>
    </lineage>
</organism>
<dbReference type="Proteomes" id="UP000001497">
    <property type="component" value="Chromosome"/>
</dbReference>
<keyword evidence="3" id="KW-0449">Lipoprotein</keyword>
<feature type="chain" id="PRO_5003000142" evidence="1">
    <location>
        <begin position="21"/>
        <end position="92"/>
    </location>
</feature>
<dbReference type="KEGG" id="fsc:FSU_2685"/>
<keyword evidence="5" id="KW-1185">Reference proteome</keyword>
<evidence type="ECO:0000313" key="5">
    <source>
        <dbReference type="Proteomes" id="UP000001497"/>
    </source>
</evidence>
<sequence length="92" mass="10735">MKKFFLVMTVVLPFSLTACGDSVEKITDDMVRDAIKCETNEYDKAKCDQLTVVYKERKGKFTAEEQKEVEKRVLTKFFEEMALVKEKAKKKK</sequence>
<feature type="signal peptide" evidence="1">
    <location>
        <begin position="1"/>
        <end position="20"/>
    </location>
</feature>
<dbReference type="EMBL" id="CP001792">
    <property type="protein sequence ID" value="ACX75735.1"/>
    <property type="molecule type" value="Genomic_DNA"/>
</dbReference>
<proteinExistence type="predicted"/>
<dbReference type="Proteomes" id="UP000000517">
    <property type="component" value="Chromosome"/>
</dbReference>
<reference evidence="2 5" key="1">
    <citation type="submission" date="2009-10" db="EMBL/GenBank/DDBJ databases">
        <title>Complete sequence of Fibrobacter succinogenes subsp. succinogenes S85.</title>
        <authorList>
            <consortium name="US DOE Joint Genome Institute"/>
            <person name="Lucas S."/>
            <person name="Copeland A."/>
            <person name="Lapidus A."/>
            <person name="Glavina del Rio T."/>
            <person name="Tice H."/>
            <person name="Bruce D."/>
            <person name="Goodwin L."/>
            <person name="Pitluck S."/>
            <person name="Chertkov O."/>
            <person name="Detter J.C."/>
            <person name="Han C."/>
            <person name="Tapia R."/>
            <person name="Larimer F."/>
            <person name="Land M."/>
            <person name="Hauser L."/>
            <person name="Kyrpides N."/>
            <person name="Mikhailova N."/>
            <person name="Weimer P.J."/>
            <person name="Stevenson D.M."/>
            <person name="Boyum J."/>
            <person name="Brumm P.I."/>
            <person name="Mead D."/>
        </authorList>
    </citation>
    <scope>NUCLEOTIDE SEQUENCE [LARGE SCALE GENOMIC DNA]</scope>
    <source>
        <strain evidence="5">ATCC 19169 / S85</strain>
        <strain evidence="2">S85</strain>
    </source>
</reference>
<evidence type="ECO:0000256" key="1">
    <source>
        <dbReference type="SAM" id="SignalP"/>
    </source>
</evidence>
<dbReference type="PROSITE" id="PS51257">
    <property type="entry name" value="PROKAR_LIPOPROTEIN"/>
    <property type="match status" value="1"/>
</dbReference>
<reference evidence="4" key="2">
    <citation type="submission" date="2010-08" db="EMBL/GenBank/DDBJ databases">
        <title>Complete sequence of Fibrobacter succinogenes subsp. succinogenes S85.</title>
        <authorList>
            <person name="Durkin A.S."/>
            <person name="Nelson K.E."/>
            <person name="Morrison M."/>
            <person name="Forsberg C.W."/>
            <person name="Wilson D.B."/>
            <person name="Russell J.B."/>
            <person name="Cann I.K.O."/>
            <person name="Mackie R.I."/>
            <person name="White B.A."/>
        </authorList>
    </citation>
    <scope>NUCLEOTIDE SEQUENCE [LARGE SCALE GENOMIC DNA]</scope>
    <source>
        <strain evidence="4">ATCC 19169 / S85</strain>
    </source>
</reference>
<keyword evidence="1" id="KW-0732">Signal</keyword>
<protein>
    <submittedName>
        <fullName evidence="3">Putative lipoprotein</fullName>
    </submittedName>
</protein>
<gene>
    <name evidence="2" type="ordered locus">Fisuc_2148</name>
    <name evidence="3" type="ordered locus">FSU_2685</name>
</gene>
<dbReference type="EMBL" id="CP002158">
    <property type="protein sequence ID" value="ADL25036.1"/>
    <property type="molecule type" value="Genomic_DNA"/>
</dbReference>